<comment type="caution">
    <text evidence="1">The sequence shown here is derived from an EMBL/GenBank/DDBJ whole genome shotgun (WGS) entry which is preliminary data.</text>
</comment>
<dbReference type="RefSeq" id="WP_087356826.1">
    <property type="nucleotide sequence ID" value="NZ_JACJKO010000004.1"/>
</dbReference>
<dbReference type="InterPro" id="IPR043502">
    <property type="entry name" value="DNA/RNA_pol_sf"/>
</dbReference>
<keyword evidence="2" id="KW-1185">Reference proteome</keyword>
<dbReference type="GO" id="GO:0003684">
    <property type="term" value="F:damaged DNA binding"/>
    <property type="evidence" value="ECO:0007669"/>
    <property type="project" value="InterPro"/>
</dbReference>
<sequence>MLKTFVGYIDLKDVIHQIEENKKKEMKKRLHHQNFDCICEDYVFYTEKIKNVLFEYCNDVFIKNDNDLYFDMTHSQLLFDGDMNEVMKSIAFQIDSEYHIHINIAMSFHQDFAKWIYHHCQDQYRMLDYHQAQRIFGKNLCQSKMQEMKISTREILTLPQLFGEDDQTVFSCYDDACCIGERLTKKLVSQLKEKDYGIRHIQIQYYDDNLKIYKEEKQLRNYTNIYNEIYYTVMQLLENISYQKTYFGLKILLSDFEDYQEKTDIFNVKKTSFLEKWISLKPHYHFLPENRFFKNTVEF</sequence>
<dbReference type="Proteomes" id="UP000195305">
    <property type="component" value="Unassembled WGS sequence"/>
</dbReference>
<dbReference type="AlphaFoldDB" id="A0A1Y4T331"/>
<dbReference type="EMBL" id="NFLJ01000001">
    <property type="protein sequence ID" value="OUQ36608.1"/>
    <property type="molecule type" value="Genomic_DNA"/>
</dbReference>
<reference evidence="1 2" key="1">
    <citation type="journal article" date="2018" name="BMC Genomics">
        <title>Whole genome sequencing and function prediction of 133 gut anaerobes isolated from chicken caecum in pure cultures.</title>
        <authorList>
            <person name="Medvecky M."/>
            <person name="Cejkova D."/>
            <person name="Polansky O."/>
            <person name="Karasova D."/>
            <person name="Kubasova T."/>
            <person name="Cizek A."/>
            <person name="Rychlik I."/>
        </authorList>
    </citation>
    <scope>NUCLEOTIDE SEQUENCE [LARGE SCALE GENOMIC DNA]</scope>
    <source>
        <strain evidence="1 2">An13</strain>
    </source>
</reference>
<gene>
    <name evidence="1" type="ORF">B5E75_00265</name>
</gene>
<proteinExistence type="predicted"/>
<evidence type="ECO:0008006" key="3">
    <source>
        <dbReference type="Google" id="ProtNLM"/>
    </source>
</evidence>
<dbReference type="SUPFAM" id="SSF56672">
    <property type="entry name" value="DNA/RNA polymerases"/>
    <property type="match status" value="1"/>
</dbReference>
<accession>A0A1Y4T331</accession>
<evidence type="ECO:0000313" key="1">
    <source>
        <dbReference type="EMBL" id="OUQ36608.1"/>
    </source>
</evidence>
<organism evidence="1 2">
    <name type="scientific">Massilimicrobiota timonensis</name>
    <dbReference type="NCBI Taxonomy" id="1776392"/>
    <lineage>
        <taxon>Bacteria</taxon>
        <taxon>Bacillati</taxon>
        <taxon>Bacillota</taxon>
        <taxon>Erysipelotrichia</taxon>
        <taxon>Erysipelotrichales</taxon>
        <taxon>Erysipelotrichaceae</taxon>
        <taxon>Massilimicrobiota</taxon>
    </lineage>
</organism>
<name>A0A1Y4T331_9FIRM</name>
<protein>
    <recommendedName>
        <fullName evidence="3">UmuC domain-containing protein</fullName>
    </recommendedName>
</protein>
<dbReference type="OrthoDB" id="9808813at2"/>
<dbReference type="GO" id="GO:0006281">
    <property type="term" value="P:DNA repair"/>
    <property type="evidence" value="ECO:0007669"/>
    <property type="project" value="InterPro"/>
</dbReference>
<evidence type="ECO:0000313" key="2">
    <source>
        <dbReference type="Proteomes" id="UP000195305"/>
    </source>
</evidence>